<keyword evidence="2" id="KW-0694">RNA-binding</keyword>
<dbReference type="GO" id="GO:0003723">
    <property type="term" value="F:RNA binding"/>
    <property type="evidence" value="ECO:0007669"/>
    <property type="project" value="UniProtKB-UniRule"/>
</dbReference>
<dbReference type="Pfam" id="PF00658">
    <property type="entry name" value="MLLE"/>
    <property type="match status" value="2"/>
</dbReference>
<dbReference type="EMBL" id="MRZV01001244">
    <property type="protein sequence ID" value="PIK39404.1"/>
    <property type="molecule type" value="Genomic_DNA"/>
</dbReference>
<dbReference type="PROSITE" id="PS51309">
    <property type="entry name" value="PABC"/>
    <property type="match status" value="2"/>
</dbReference>
<dbReference type="PROSITE" id="PS50102">
    <property type="entry name" value="RRM"/>
    <property type="match status" value="1"/>
</dbReference>
<evidence type="ECO:0000259" key="5">
    <source>
        <dbReference type="PROSITE" id="PS51309"/>
    </source>
</evidence>
<dbReference type="GO" id="GO:0005634">
    <property type="term" value="C:nucleus"/>
    <property type="evidence" value="ECO:0007669"/>
    <property type="project" value="TreeGrafter"/>
</dbReference>
<dbReference type="PANTHER" id="PTHR46276:SF1">
    <property type="entry name" value="E3 UBIQUITIN-PROTEIN LIGASE UBR5"/>
    <property type="match status" value="1"/>
</dbReference>
<dbReference type="InterPro" id="IPR012677">
    <property type="entry name" value="Nucleotide-bd_a/b_plait_sf"/>
</dbReference>
<evidence type="ECO:0000256" key="3">
    <source>
        <dbReference type="SAM" id="MobiDB-lite"/>
    </source>
</evidence>
<feature type="region of interest" description="Disordered" evidence="3">
    <location>
        <begin position="257"/>
        <end position="282"/>
    </location>
</feature>
<name>A0A2G8JUH0_STIJA</name>
<feature type="domain" description="PABC" evidence="5">
    <location>
        <begin position="175"/>
        <end position="252"/>
    </location>
</feature>
<dbReference type="SMART" id="SM00517">
    <property type="entry name" value="PolyA"/>
    <property type="match status" value="2"/>
</dbReference>
<gene>
    <name evidence="6" type="ORF">BSL78_23761</name>
</gene>
<dbReference type="InterPro" id="IPR036053">
    <property type="entry name" value="PABP-dom"/>
</dbReference>
<evidence type="ECO:0000313" key="7">
    <source>
        <dbReference type="Proteomes" id="UP000230750"/>
    </source>
</evidence>
<dbReference type="SUPFAM" id="SSF63570">
    <property type="entry name" value="PABC (PABP) domain"/>
    <property type="match status" value="2"/>
</dbReference>
<dbReference type="GO" id="GO:0005737">
    <property type="term" value="C:cytoplasm"/>
    <property type="evidence" value="ECO:0007669"/>
    <property type="project" value="TreeGrafter"/>
</dbReference>
<dbReference type="Gene3D" id="3.30.70.330">
    <property type="match status" value="1"/>
</dbReference>
<protein>
    <submittedName>
        <fullName evidence="6">PolyA-binding protein</fullName>
    </submittedName>
</protein>
<keyword evidence="7" id="KW-1185">Reference proteome</keyword>
<dbReference type="InterPro" id="IPR035979">
    <property type="entry name" value="RBD_domain_sf"/>
</dbReference>
<dbReference type="InterPro" id="IPR002004">
    <property type="entry name" value="PABP_HYD_C"/>
</dbReference>
<dbReference type="AlphaFoldDB" id="A0A2G8JUH0"/>
<accession>A0A2G8JUH0</accession>
<dbReference type="Proteomes" id="UP000230750">
    <property type="component" value="Unassembled WGS sequence"/>
</dbReference>
<organism evidence="6 7">
    <name type="scientific">Stichopus japonicus</name>
    <name type="common">Sea cucumber</name>
    <dbReference type="NCBI Taxonomy" id="307972"/>
    <lineage>
        <taxon>Eukaryota</taxon>
        <taxon>Metazoa</taxon>
        <taxon>Echinodermata</taxon>
        <taxon>Eleutherozoa</taxon>
        <taxon>Echinozoa</taxon>
        <taxon>Holothuroidea</taxon>
        <taxon>Aspidochirotacea</taxon>
        <taxon>Aspidochirotida</taxon>
        <taxon>Stichopodidae</taxon>
        <taxon>Apostichopus</taxon>
    </lineage>
</organism>
<sequence>MTFASAVLSIIQGSTTTRQCRMSGRVQGQLVVHVPGHAPLTAQMLAQAQPHEQKHMLGERLFSIIQQSHGDVAGKITGMLLEMDNAELLHMLETDESLKAKISEALSVLAVHQHKEQKKISGVQGLPNAQAMRRGGAIPTQRPTYKFPQSARRNKASGAKDTHEIPQQAVHVPGQAPLTAQMLAQAQPHEQKQMLGERLFSIISQSHGDVAGKITGMLLEMDNAELLHLLQSDESLKAKISEALSVVAVHQQKEQKKISGVQGLPNAPGMRRGGAIPTQRPTYKFPQSARRNQASGAKVMKNDKEVSRGFGFVCFSSQEEAIKAVTEMNNRIISVKPLYVALAQRKEVRQAQLATQYMRLNMNYRIRGQQMSQIYPGGFNYYQTVPQCNLYAGQIPQFHNPRWPTAQTCPAGQSGYQAMPGAARQFGAPAQIRAAIPRGVNVPGAPSGRVQGVPNTQAMRVGGATATQRPTYKFPQGPSGNQASGAECEDDTNGKEYNGR</sequence>
<dbReference type="STRING" id="307972.A0A2G8JUH0"/>
<dbReference type="SUPFAM" id="SSF54928">
    <property type="entry name" value="RNA-binding domain, RBD"/>
    <property type="match status" value="1"/>
</dbReference>
<reference evidence="6 7" key="1">
    <citation type="journal article" date="2017" name="PLoS Biol.">
        <title>The sea cucumber genome provides insights into morphological evolution and visceral regeneration.</title>
        <authorList>
            <person name="Zhang X."/>
            <person name="Sun L."/>
            <person name="Yuan J."/>
            <person name="Sun Y."/>
            <person name="Gao Y."/>
            <person name="Zhang L."/>
            <person name="Li S."/>
            <person name="Dai H."/>
            <person name="Hamel J.F."/>
            <person name="Liu C."/>
            <person name="Yu Y."/>
            <person name="Liu S."/>
            <person name="Lin W."/>
            <person name="Guo K."/>
            <person name="Jin S."/>
            <person name="Xu P."/>
            <person name="Storey K.B."/>
            <person name="Huan P."/>
            <person name="Zhang T."/>
            <person name="Zhou Y."/>
            <person name="Zhang J."/>
            <person name="Lin C."/>
            <person name="Li X."/>
            <person name="Xing L."/>
            <person name="Huo D."/>
            <person name="Sun M."/>
            <person name="Wang L."/>
            <person name="Mercier A."/>
            <person name="Li F."/>
            <person name="Yang H."/>
            <person name="Xiang J."/>
        </authorList>
    </citation>
    <scope>NUCLEOTIDE SEQUENCE [LARGE SCALE GENOMIC DNA]</scope>
    <source>
        <strain evidence="6">Shaxun</strain>
        <tissue evidence="6">Muscle</tissue>
    </source>
</reference>
<dbReference type="FunFam" id="1.10.1900.10:FF:000004">
    <property type="entry name" value="Polyadenylate-binding protein"/>
    <property type="match status" value="2"/>
</dbReference>
<dbReference type="GO" id="GO:0034450">
    <property type="term" value="F:ubiquitin-ubiquitin ligase activity"/>
    <property type="evidence" value="ECO:0007669"/>
    <property type="project" value="TreeGrafter"/>
</dbReference>
<feature type="domain" description="RRM" evidence="4">
    <location>
        <begin position="261"/>
        <end position="345"/>
    </location>
</feature>
<dbReference type="Pfam" id="PF00076">
    <property type="entry name" value="RRM_1"/>
    <property type="match status" value="1"/>
</dbReference>
<evidence type="ECO:0000256" key="1">
    <source>
        <dbReference type="ARBA" id="ARBA00008557"/>
    </source>
</evidence>
<dbReference type="PANTHER" id="PTHR46276">
    <property type="entry name" value="E3 UBIQUITIN-PROTEIN LIGASE UBR5"/>
    <property type="match status" value="1"/>
</dbReference>
<dbReference type="Gene3D" id="1.10.1900.10">
    <property type="entry name" value="c-terminal domain of poly(a) binding protein"/>
    <property type="match status" value="2"/>
</dbReference>
<feature type="region of interest" description="Disordered" evidence="3">
    <location>
        <begin position="462"/>
        <end position="500"/>
    </location>
</feature>
<dbReference type="InterPro" id="IPR000504">
    <property type="entry name" value="RRM_dom"/>
</dbReference>
<evidence type="ECO:0000256" key="2">
    <source>
        <dbReference type="PROSITE-ProRule" id="PRU00176"/>
    </source>
</evidence>
<dbReference type="OrthoDB" id="19742at2759"/>
<evidence type="ECO:0000313" key="6">
    <source>
        <dbReference type="EMBL" id="PIK39404.1"/>
    </source>
</evidence>
<dbReference type="GO" id="GO:0000209">
    <property type="term" value="P:protein polyubiquitination"/>
    <property type="evidence" value="ECO:0007669"/>
    <property type="project" value="TreeGrafter"/>
</dbReference>
<dbReference type="GO" id="GO:0090263">
    <property type="term" value="P:positive regulation of canonical Wnt signaling pathway"/>
    <property type="evidence" value="ECO:0007669"/>
    <property type="project" value="TreeGrafter"/>
</dbReference>
<comment type="caution">
    <text evidence="6">The sequence shown here is derived from an EMBL/GenBank/DDBJ whole genome shotgun (WGS) entry which is preliminary data.</text>
</comment>
<proteinExistence type="inferred from homology"/>
<evidence type="ECO:0000259" key="4">
    <source>
        <dbReference type="PROSITE" id="PS50102"/>
    </source>
</evidence>
<feature type="domain" description="PABC" evidence="5">
    <location>
        <begin position="37"/>
        <end position="114"/>
    </location>
</feature>
<comment type="similarity">
    <text evidence="1">Belongs to the polyadenylate-binding protein type-1 family.</text>
</comment>